<gene>
    <name evidence="1" type="ORF">PS833_05442</name>
</gene>
<proteinExistence type="predicted"/>
<name>A0A5E7R246_PSEFL</name>
<protein>
    <submittedName>
        <fullName evidence="1">Uncharacterized protein</fullName>
    </submittedName>
</protein>
<evidence type="ECO:0000313" key="1">
    <source>
        <dbReference type="EMBL" id="VVO36798.1"/>
    </source>
</evidence>
<evidence type="ECO:0000313" key="2">
    <source>
        <dbReference type="Proteomes" id="UP000409037"/>
    </source>
</evidence>
<reference evidence="1 2" key="1">
    <citation type="submission" date="2019-09" db="EMBL/GenBank/DDBJ databases">
        <authorList>
            <person name="Chandra G."/>
            <person name="Truman W A."/>
        </authorList>
    </citation>
    <scope>NUCLEOTIDE SEQUENCE [LARGE SCALE GENOMIC DNA]</scope>
    <source>
        <strain evidence="1">PS833</strain>
    </source>
</reference>
<dbReference type="RefSeq" id="WP_150800584.1">
    <property type="nucleotide sequence ID" value="NZ_CABVHU010000018.1"/>
</dbReference>
<dbReference type="Proteomes" id="UP000409037">
    <property type="component" value="Unassembled WGS sequence"/>
</dbReference>
<organism evidence="1 2">
    <name type="scientific">Pseudomonas fluorescens</name>
    <dbReference type="NCBI Taxonomy" id="294"/>
    <lineage>
        <taxon>Bacteria</taxon>
        <taxon>Pseudomonadati</taxon>
        <taxon>Pseudomonadota</taxon>
        <taxon>Gammaproteobacteria</taxon>
        <taxon>Pseudomonadales</taxon>
        <taxon>Pseudomonadaceae</taxon>
        <taxon>Pseudomonas</taxon>
    </lineage>
</organism>
<dbReference type="OrthoDB" id="7025429at2"/>
<accession>A0A5E7R246</accession>
<dbReference type="AlphaFoldDB" id="A0A5E7R246"/>
<dbReference type="EMBL" id="CABVHU010000018">
    <property type="protein sequence ID" value="VVO36798.1"/>
    <property type="molecule type" value="Genomic_DNA"/>
</dbReference>
<sequence>MHDKKKEDVSGPNRSNNVSPNILTAEQYEKMSKTAEIKTEVLTVKHALFQGYLTFDYWWENNGGLFYCYFKQYSISPLLGDISGDKANLHYSFDSLQWWGRDSPDDRKQDGGWYNVTDNERDKGGWVGANKHARVFARFAFDIFGPDPIVQNEVWFNY</sequence>